<dbReference type="EMBL" id="CM045764">
    <property type="protein sequence ID" value="KAI8009142.1"/>
    <property type="molecule type" value="Genomic_DNA"/>
</dbReference>
<evidence type="ECO:0000313" key="2">
    <source>
        <dbReference type="Proteomes" id="UP001060215"/>
    </source>
</evidence>
<accession>A0ACC0H8I0</accession>
<keyword evidence="2" id="KW-1185">Reference proteome</keyword>
<reference evidence="1 2" key="1">
    <citation type="journal article" date="2022" name="Plant J.">
        <title>Chromosome-level genome of Camellia lanceoleosa provides a valuable resource for understanding genome evolution and self-incompatibility.</title>
        <authorList>
            <person name="Gong W."/>
            <person name="Xiao S."/>
            <person name="Wang L."/>
            <person name="Liao Z."/>
            <person name="Chang Y."/>
            <person name="Mo W."/>
            <person name="Hu G."/>
            <person name="Li W."/>
            <person name="Zhao G."/>
            <person name="Zhu H."/>
            <person name="Hu X."/>
            <person name="Ji K."/>
            <person name="Xiang X."/>
            <person name="Song Q."/>
            <person name="Yuan D."/>
            <person name="Jin S."/>
            <person name="Zhang L."/>
        </authorList>
    </citation>
    <scope>NUCLEOTIDE SEQUENCE [LARGE SCALE GENOMIC DNA]</scope>
    <source>
        <strain evidence="1">SQ_2022a</strain>
    </source>
</reference>
<sequence length="113" mass="12724">MDVLHSNRIKYQICDVLQHIDSGIRISETSIAMATFSLSSLKSLLRFCVCKYGSGLDKGVDTTSNGDQGNNRESDETDLPNPNESDCEFVEIKNRRDRVRLVLGFRRVEVSPD</sequence>
<organism evidence="1 2">
    <name type="scientific">Camellia lanceoleosa</name>
    <dbReference type="NCBI Taxonomy" id="1840588"/>
    <lineage>
        <taxon>Eukaryota</taxon>
        <taxon>Viridiplantae</taxon>
        <taxon>Streptophyta</taxon>
        <taxon>Embryophyta</taxon>
        <taxon>Tracheophyta</taxon>
        <taxon>Spermatophyta</taxon>
        <taxon>Magnoliopsida</taxon>
        <taxon>eudicotyledons</taxon>
        <taxon>Gunneridae</taxon>
        <taxon>Pentapetalae</taxon>
        <taxon>asterids</taxon>
        <taxon>Ericales</taxon>
        <taxon>Theaceae</taxon>
        <taxon>Camellia</taxon>
    </lineage>
</organism>
<protein>
    <submittedName>
        <fullName evidence="1">Uncharacterized protein</fullName>
    </submittedName>
</protein>
<evidence type="ECO:0000313" key="1">
    <source>
        <dbReference type="EMBL" id="KAI8009142.1"/>
    </source>
</evidence>
<comment type="caution">
    <text evidence="1">The sequence shown here is derived from an EMBL/GenBank/DDBJ whole genome shotgun (WGS) entry which is preliminary data.</text>
</comment>
<name>A0ACC0H8I0_9ERIC</name>
<proteinExistence type="predicted"/>
<dbReference type="Proteomes" id="UP001060215">
    <property type="component" value="Chromosome 7"/>
</dbReference>
<gene>
    <name evidence="1" type="ORF">LOK49_LG07G03042</name>
</gene>